<protein>
    <submittedName>
        <fullName evidence="10">MFS general substrate transporter</fullName>
    </submittedName>
</protein>
<evidence type="ECO:0000256" key="1">
    <source>
        <dbReference type="ARBA" id="ARBA00004141"/>
    </source>
</evidence>
<keyword evidence="11" id="KW-1185">Reference proteome</keyword>
<comment type="subcellular location">
    <subcellularLocation>
        <location evidence="1">Membrane</location>
        <topology evidence="1">Multi-pass membrane protein</topology>
    </subcellularLocation>
</comment>
<keyword evidence="3 8" id="KW-0812">Transmembrane</keyword>
<gene>
    <name evidence="10" type="ORF">K444DRAFT_657653</name>
</gene>
<evidence type="ECO:0000313" key="11">
    <source>
        <dbReference type="Proteomes" id="UP000235371"/>
    </source>
</evidence>
<accession>A0A2J6SGW0</accession>
<dbReference type="RefSeq" id="XP_024726902.1">
    <property type="nucleotide sequence ID" value="XM_024886176.1"/>
</dbReference>
<organism evidence="10 11">
    <name type="scientific">Hyaloscypha bicolor E</name>
    <dbReference type="NCBI Taxonomy" id="1095630"/>
    <lineage>
        <taxon>Eukaryota</taxon>
        <taxon>Fungi</taxon>
        <taxon>Dikarya</taxon>
        <taxon>Ascomycota</taxon>
        <taxon>Pezizomycotina</taxon>
        <taxon>Leotiomycetes</taxon>
        <taxon>Helotiales</taxon>
        <taxon>Hyaloscyphaceae</taxon>
        <taxon>Hyaloscypha</taxon>
        <taxon>Hyaloscypha bicolor</taxon>
    </lineage>
</organism>
<dbReference type="PROSITE" id="PS50850">
    <property type="entry name" value="MFS"/>
    <property type="match status" value="1"/>
</dbReference>
<dbReference type="InParanoid" id="A0A2J6SGW0"/>
<proteinExistence type="predicted"/>
<name>A0A2J6SGW0_9HELO</name>
<feature type="transmembrane region" description="Helical" evidence="8">
    <location>
        <begin position="486"/>
        <end position="509"/>
    </location>
</feature>
<dbReference type="CDD" id="cd17502">
    <property type="entry name" value="MFS_Azr1_MDR_like"/>
    <property type="match status" value="1"/>
</dbReference>
<evidence type="ECO:0000313" key="10">
    <source>
        <dbReference type="EMBL" id="PMD49998.1"/>
    </source>
</evidence>
<evidence type="ECO:0000256" key="8">
    <source>
        <dbReference type="SAM" id="Phobius"/>
    </source>
</evidence>
<dbReference type="GO" id="GO:0022857">
    <property type="term" value="F:transmembrane transporter activity"/>
    <property type="evidence" value="ECO:0007669"/>
    <property type="project" value="InterPro"/>
</dbReference>
<sequence length="522" mass="55637">MDEANIETYPLKDFPHLGSTGESSADLTNNDPSTPGAKASLTLAQFWIVMVGLIVSMLLSALDVNIVATAAPAISSEFRSYNKSSWLATGFFIAFANSLPLYAKLSDNFGRREAFIFANAVFILGSGLCASSKSMDMLIWSRVIQGIGSGGIYGLVNVIPGLVPLRDAGKYISAILATWAVADVAGPLLGGSFAEYVTWRWCFWINLCIGPICLLISVLVLKLPPPQMTWNEKFKSMDFLGSVLLIGTIVGGLAGFAVFTVVEHHSKVALFPLPLLRNRTAVVLCIGQFFYGANLLGLIYNLPQFFQLVSDNSPTLSGVRLLPLMLGIATGGPIAGWITSRFGKSRINAIVGSGALILGTGLLTLWDAQTPRAVAAVEMFTIGAAQAALMSGLLLTAQVAVPQDHLAAVTGLSIFMQSTGDTFGITAFAAIFVNHLERGLTNSGLGLSPSEIEDILRQPESQRALLSEQALPIFLETCSDAMRGGWWFLFGCAVVVGVCTLMHGSLNFVDDYSRKGTLLGCC</sequence>
<feature type="transmembrane region" description="Helical" evidence="8">
    <location>
        <begin position="241"/>
        <end position="262"/>
    </location>
</feature>
<dbReference type="GO" id="GO:0005886">
    <property type="term" value="C:plasma membrane"/>
    <property type="evidence" value="ECO:0007669"/>
    <property type="project" value="TreeGrafter"/>
</dbReference>
<dbReference type="Proteomes" id="UP000235371">
    <property type="component" value="Unassembled WGS sequence"/>
</dbReference>
<dbReference type="EMBL" id="KZ613914">
    <property type="protein sequence ID" value="PMD49998.1"/>
    <property type="molecule type" value="Genomic_DNA"/>
</dbReference>
<dbReference type="InterPro" id="IPR020846">
    <property type="entry name" value="MFS_dom"/>
</dbReference>
<dbReference type="AlphaFoldDB" id="A0A2J6SGW0"/>
<evidence type="ECO:0000256" key="4">
    <source>
        <dbReference type="ARBA" id="ARBA00022989"/>
    </source>
</evidence>
<dbReference type="InterPro" id="IPR011701">
    <property type="entry name" value="MFS"/>
</dbReference>
<evidence type="ECO:0000259" key="9">
    <source>
        <dbReference type="PROSITE" id="PS50850"/>
    </source>
</evidence>
<keyword evidence="6" id="KW-0325">Glycoprotein</keyword>
<feature type="compositionally biased region" description="Polar residues" evidence="7">
    <location>
        <begin position="20"/>
        <end position="31"/>
    </location>
</feature>
<evidence type="ECO:0000256" key="3">
    <source>
        <dbReference type="ARBA" id="ARBA00022692"/>
    </source>
</evidence>
<evidence type="ECO:0000256" key="6">
    <source>
        <dbReference type="ARBA" id="ARBA00023180"/>
    </source>
</evidence>
<feature type="region of interest" description="Disordered" evidence="7">
    <location>
        <begin position="1"/>
        <end position="31"/>
    </location>
</feature>
<feature type="transmembrane region" description="Helical" evidence="8">
    <location>
        <begin position="46"/>
        <end position="74"/>
    </location>
</feature>
<feature type="domain" description="Major facilitator superfamily (MFS) profile" evidence="9">
    <location>
        <begin position="49"/>
        <end position="462"/>
    </location>
</feature>
<feature type="transmembrane region" description="Helical" evidence="8">
    <location>
        <begin position="114"/>
        <end position="131"/>
    </location>
</feature>
<keyword evidence="4 8" id="KW-1133">Transmembrane helix</keyword>
<dbReference type="InterPro" id="IPR036259">
    <property type="entry name" value="MFS_trans_sf"/>
</dbReference>
<keyword evidence="2" id="KW-0813">Transport</keyword>
<feature type="transmembrane region" description="Helical" evidence="8">
    <location>
        <begin position="282"/>
        <end position="301"/>
    </location>
</feature>
<feature type="transmembrane region" description="Helical" evidence="8">
    <location>
        <begin position="143"/>
        <end position="165"/>
    </location>
</feature>
<feature type="transmembrane region" description="Helical" evidence="8">
    <location>
        <begin position="86"/>
        <end position="102"/>
    </location>
</feature>
<evidence type="ECO:0000256" key="7">
    <source>
        <dbReference type="SAM" id="MobiDB-lite"/>
    </source>
</evidence>
<feature type="transmembrane region" description="Helical" evidence="8">
    <location>
        <begin position="201"/>
        <end position="221"/>
    </location>
</feature>
<dbReference type="Gene3D" id="1.20.1250.20">
    <property type="entry name" value="MFS general substrate transporter like domains"/>
    <property type="match status" value="1"/>
</dbReference>
<feature type="transmembrane region" description="Helical" evidence="8">
    <location>
        <begin position="171"/>
        <end position="189"/>
    </location>
</feature>
<dbReference type="Gene3D" id="1.20.1720.10">
    <property type="entry name" value="Multidrug resistance protein D"/>
    <property type="match status" value="1"/>
</dbReference>
<reference evidence="10 11" key="1">
    <citation type="submission" date="2016-04" db="EMBL/GenBank/DDBJ databases">
        <title>A degradative enzymes factory behind the ericoid mycorrhizal symbiosis.</title>
        <authorList>
            <consortium name="DOE Joint Genome Institute"/>
            <person name="Martino E."/>
            <person name="Morin E."/>
            <person name="Grelet G."/>
            <person name="Kuo A."/>
            <person name="Kohler A."/>
            <person name="Daghino S."/>
            <person name="Barry K."/>
            <person name="Choi C."/>
            <person name="Cichocki N."/>
            <person name="Clum A."/>
            <person name="Copeland A."/>
            <person name="Hainaut M."/>
            <person name="Haridas S."/>
            <person name="Labutti K."/>
            <person name="Lindquist E."/>
            <person name="Lipzen A."/>
            <person name="Khouja H.-R."/>
            <person name="Murat C."/>
            <person name="Ohm R."/>
            <person name="Olson A."/>
            <person name="Spatafora J."/>
            <person name="Veneault-Fourrey C."/>
            <person name="Henrissat B."/>
            <person name="Grigoriev I."/>
            <person name="Martin F."/>
            <person name="Perotto S."/>
        </authorList>
    </citation>
    <scope>NUCLEOTIDE SEQUENCE [LARGE SCALE GENOMIC DNA]</scope>
    <source>
        <strain evidence="10 11">E</strain>
    </source>
</reference>
<dbReference type="GeneID" id="36594253"/>
<dbReference type="PANTHER" id="PTHR23501:SF187">
    <property type="entry name" value="MAJOR FACILITATOR SUPERFAMILY (MFS) PROFILE DOMAIN-CONTAINING PROTEIN"/>
    <property type="match status" value="1"/>
</dbReference>
<dbReference type="OrthoDB" id="6770063at2759"/>
<dbReference type="Pfam" id="PF07690">
    <property type="entry name" value="MFS_1"/>
    <property type="match status" value="1"/>
</dbReference>
<feature type="transmembrane region" description="Helical" evidence="8">
    <location>
        <begin position="321"/>
        <end position="340"/>
    </location>
</feature>
<evidence type="ECO:0000256" key="2">
    <source>
        <dbReference type="ARBA" id="ARBA00022448"/>
    </source>
</evidence>
<dbReference type="SUPFAM" id="SSF103473">
    <property type="entry name" value="MFS general substrate transporter"/>
    <property type="match status" value="1"/>
</dbReference>
<feature type="transmembrane region" description="Helical" evidence="8">
    <location>
        <begin position="372"/>
        <end position="395"/>
    </location>
</feature>
<keyword evidence="5 8" id="KW-0472">Membrane</keyword>
<dbReference type="PANTHER" id="PTHR23501">
    <property type="entry name" value="MAJOR FACILITATOR SUPERFAMILY"/>
    <property type="match status" value="1"/>
</dbReference>
<feature type="transmembrane region" description="Helical" evidence="8">
    <location>
        <begin position="347"/>
        <end position="366"/>
    </location>
</feature>
<evidence type="ECO:0000256" key="5">
    <source>
        <dbReference type="ARBA" id="ARBA00023136"/>
    </source>
</evidence>